<dbReference type="GO" id="GO:0016491">
    <property type="term" value="F:oxidoreductase activity"/>
    <property type="evidence" value="ECO:0007669"/>
    <property type="project" value="UniProtKB-KW"/>
</dbReference>
<evidence type="ECO:0000313" key="3">
    <source>
        <dbReference type="EMBL" id="KAK0634463.1"/>
    </source>
</evidence>
<dbReference type="EMBL" id="JAULSR010000001">
    <property type="protein sequence ID" value="KAK0634463.1"/>
    <property type="molecule type" value="Genomic_DNA"/>
</dbReference>
<keyword evidence="4" id="KW-1185">Reference proteome</keyword>
<dbReference type="PRINTS" id="PR00081">
    <property type="entry name" value="GDHRDH"/>
</dbReference>
<dbReference type="SUPFAM" id="SSF51735">
    <property type="entry name" value="NAD(P)-binding Rossmann-fold domains"/>
    <property type="match status" value="1"/>
</dbReference>
<dbReference type="AlphaFoldDB" id="A0AA40CEI0"/>
<evidence type="ECO:0000313" key="4">
    <source>
        <dbReference type="Proteomes" id="UP001174934"/>
    </source>
</evidence>
<dbReference type="Proteomes" id="UP001174934">
    <property type="component" value="Unassembled WGS sequence"/>
</dbReference>
<proteinExistence type="inferred from homology"/>
<dbReference type="Gene3D" id="3.40.50.720">
    <property type="entry name" value="NAD(P)-binding Rossmann-like Domain"/>
    <property type="match status" value="1"/>
</dbReference>
<keyword evidence="2" id="KW-0560">Oxidoreductase</keyword>
<accession>A0AA40CEI0</accession>
<evidence type="ECO:0008006" key="5">
    <source>
        <dbReference type="Google" id="ProtNLM"/>
    </source>
</evidence>
<dbReference type="InterPro" id="IPR036291">
    <property type="entry name" value="NAD(P)-bd_dom_sf"/>
</dbReference>
<evidence type="ECO:0000256" key="1">
    <source>
        <dbReference type="ARBA" id="ARBA00006484"/>
    </source>
</evidence>
<organism evidence="3 4">
    <name type="scientific">Bombardia bombarda</name>
    <dbReference type="NCBI Taxonomy" id="252184"/>
    <lineage>
        <taxon>Eukaryota</taxon>
        <taxon>Fungi</taxon>
        <taxon>Dikarya</taxon>
        <taxon>Ascomycota</taxon>
        <taxon>Pezizomycotina</taxon>
        <taxon>Sordariomycetes</taxon>
        <taxon>Sordariomycetidae</taxon>
        <taxon>Sordariales</taxon>
        <taxon>Lasiosphaeriaceae</taxon>
        <taxon>Bombardia</taxon>
    </lineage>
</organism>
<evidence type="ECO:0000256" key="2">
    <source>
        <dbReference type="ARBA" id="ARBA00023002"/>
    </source>
</evidence>
<dbReference type="InterPro" id="IPR002347">
    <property type="entry name" value="SDR_fam"/>
</dbReference>
<dbReference type="Pfam" id="PF00106">
    <property type="entry name" value="adh_short"/>
    <property type="match status" value="1"/>
</dbReference>
<gene>
    <name evidence="3" type="ORF">B0T17DRAFT_586274</name>
</gene>
<protein>
    <recommendedName>
        <fullName evidence="5">Retinol dehydrogenase 12</fullName>
    </recommendedName>
</protein>
<name>A0AA40CEI0_9PEZI</name>
<comment type="similarity">
    <text evidence="1">Belongs to the short-chain dehydrogenases/reductases (SDR) family.</text>
</comment>
<dbReference type="PANTHER" id="PTHR24320">
    <property type="entry name" value="RETINOL DEHYDROGENASE"/>
    <property type="match status" value="1"/>
</dbReference>
<comment type="caution">
    <text evidence="3">The sequence shown here is derived from an EMBL/GenBank/DDBJ whole genome shotgun (WGS) entry which is preliminary data.</text>
</comment>
<dbReference type="PANTHER" id="PTHR24320:SF33">
    <property type="entry name" value="OXIDOREDUCTASE BLI-4, MITOCHONDRIAL-RELATED"/>
    <property type="match status" value="1"/>
</dbReference>
<reference evidence="3" key="1">
    <citation type="submission" date="2023-06" db="EMBL/GenBank/DDBJ databases">
        <title>Genome-scale phylogeny and comparative genomics of the fungal order Sordariales.</title>
        <authorList>
            <consortium name="Lawrence Berkeley National Laboratory"/>
            <person name="Hensen N."/>
            <person name="Bonometti L."/>
            <person name="Westerberg I."/>
            <person name="Brannstrom I.O."/>
            <person name="Guillou S."/>
            <person name="Cros-Aarteil S."/>
            <person name="Calhoun S."/>
            <person name="Haridas S."/>
            <person name="Kuo A."/>
            <person name="Mondo S."/>
            <person name="Pangilinan J."/>
            <person name="Riley R."/>
            <person name="LaButti K."/>
            <person name="Andreopoulos B."/>
            <person name="Lipzen A."/>
            <person name="Chen C."/>
            <person name="Yanf M."/>
            <person name="Daum C."/>
            <person name="Ng V."/>
            <person name="Clum A."/>
            <person name="Steindorff A."/>
            <person name="Ohm R."/>
            <person name="Martin F."/>
            <person name="Silar P."/>
            <person name="Natvig D."/>
            <person name="Lalanne C."/>
            <person name="Gautier V."/>
            <person name="Ament-velasquez S.L."/>
            <person name="Kruys A."/>
            <person name="Hutchinson M.I."/>
            <person name="Powell A.J."/>
            <person name="Barry K."/>
            <person name="Miller A.N."/>
            <person name="Grigoriev I.V."/>
            <person name="Debuchy R."/>
            <person name="Gladieux P."/>
            <person name="Thoren M.H."/>
            <person name="Johannesson H."/>
        </authorList>
    </citation>
    <scope>NUCLEOTIDE SEQUENCE</scope>
    <source>
        <strain evidence="3">SMH3391-2</strain>
    </source>
</reference>
<sequence length="334" mass="35772">MEYIKNTLAENFGGPLSKLGTNQFALSDCPDLTGKVGVVTGGTRGIGYGIGHTLLAHNISKLYLISVSRDGFSAAHAALADDLGPEIADRTVWLQCDLSDWALVKATADAIAKSTDRLDILVNNSGRGVMTPALTDYGVDRHMAVNHVGHAVLTSHLLPLLQRTAEQGNIVRISNQASNSHLAAPKDTKFASLDEINQDAGPNGQYGRSKLACILYARYFDRHVTKNGHPNVLMNATHPGVVSTKQSKTDIHEAYPIAGYGVSHLLEPFKKDQFQGAVPTVFAVTMTKGSGQYICPPATPEKGSELAQSDELADDLMKLTRNLVSEKTPEASIA</sequence>